<feature type="transmembrane region" description="Helical" evidence="1">
    <location>
        <begin position="200"/>
        <end position="221"/>
    </location>
</feature>
<comment type="caution">
    <text evidence="3">The sequence shown here is derived from an EMBL/GenBank/DDBJ whole genome shotgun (WGS) entry which is preliminary data.</text>
</comment>
<evidence type="ECO:0000313" key="4">
    <source>
        <dbReference type="Proteomes" id="UP000540191"/>
    </source>
</evidence>
<organism evidence="3 4">
    <name type="scientific">Micrococcus cohnii</name>
    <dbReference type="NCBI Taxonomy" id="993416"/>
    <lineage>
        <taxon>Bacteria</taxon>
        <taxon>Bacillati</taxon>
        <taxon>Actinomycetota</taxon>
        <taxon>Actinomycetes</taxon>
        <taxon>Micrococcales</taxon>
        <taxon>Micrococcaceae</taxon>
        <taxon>Micrococcus</taxon>
    </lineage>
</organism>
<dbReference type="GO" id="GO:0016747">
    <property type="term" value="F:acyltransferase activity, transferring groups other than amino-acyl groups"/>
    <property type="evidence" value="ECO:0007669"/>
    <property type="project" value="InterPro"/>
</dbReference>
<feature type="transmembrane region" description="Helical" evidence="1">
    <location>
        <begin position="307"/>
        <end position="330"/>
    </location>
</feature>
<name>A0A7W7GQG0_9MICC</name>
<feature type="transmembrane region" description="Helical" evidence="1">
    <location>
        <begin position="268"/>
        <end position="286"/>
    </location>
</feature>
<dbReference type="AlphaFoldDB" id="A0A7W7GQG0"/>
<keyword evidence="1" id="KW-0472">Membrane</keyword>
<dbReference type="InterPro" id="IPR002656">
    <property type="entry name" value="Acyl_transf_3_dom"/>
</dbReference>
<sequence>MTTQRTAAAASGTRDLSVDLVRIGCLLAVVAIHVGMVGIGGAEAVPAVMSPLTELPFFAVGSWFAQVMPLFFLLGGYGAHFSLDRAARQARPDHEHVRSRVLRLALPALPFFVVMTAIAAVLTLAGVPTATFGPAIDGAGDPLWFMAAFLLCQGVAPWQHRMLERRGAVGLAGASVAVLVVVVLVDGLRHASVAAGGSDLPGLLNMLTVWPLLQLWGMALARGLLSRAGAWAWVVLAAVGLGATALLAQAPWYGPDMLANLNPPTLPLLSIGLMHLALFQLLRPALRRVAAVRAVQAVLLVVGRQAMHLYLWHMAVIIALNGALWLLGAAPEPGSALWWATRPVVWVVVIGLTIGLTWAGARLERVSPRPVVGGLVGPAATGALLLAIAPNLAITRLGLDLPLAGAAAVCTGAAVLLAWRPPGARRG</sequence>
<gene>
    <name evidence="3" type="ORF">HDA30_001939</name>
</gene>
<feature type="transmembrane region" description="Helical" evidence="1">
    <location>
        <begin position="336"/>
        <end position="359"/>
    </location>
</feature>
<proteinExistence type="predicted"/>
<feature type="transmembrane region" description="Helical" evidence="1">
    <location>
        <begin position="139"/>
        <end position="156"/>
    </location>
</feature>
<keyword evidence="4" id="KW-1185">Reference proteome</keyword>
<dbReference type="RefSeq" id="WP_184242059.1">
    <property type="nucleotide sequence ID" value="NZ_JACHNA010000001.1"/>
</dbReference>
<evidence type="ECO:0000259" key="2">
    <source>
        <dbReference type="Pfam" id="PF01757"/>
    </source>
</evidence>
<feature type="domain" description="Acyltransferase 3" evidence="2">
    <location>
        <begin position="16"/>
        <end position="359"/>
    </location>
</feature>
<keyword evidence="1" id="KW-0812">Transmembrane</keyword>
<evidence type="ECO:0000256" key="1">
    <source>
        <dbReference type="SAM" id="Phobius"/>
    </source>
</evidence>
<dbReference type="Proteomes" id="UP000540191">
    <property type="component" value="Unassembled WGS sequence"/>
</dbReference>
<feature type="transmembrane region" description="Helical" evidence="1">
    <location>
        <begin position="20"/>
        <end position="42"/>
    </location>
</feature>
<keyword evidence="1" id="KW-1133">Transmembrane helix</keyword>
<dbReference type="Pfam" id="PF01757">
    <property type="entry name" value="Acyl_transf_3"/>
    <property type="match status" value="1"/>
</dbReference>
<accession>A0A7W7GQG0</accession>
<reference evidence="3 4" key="1">
    <citation type="submission" date="2020-08" db="EMBL/GenBank/DDBJ databases">
        <title>Sequencing the genomes of 1000 actinobacteria strains.</title>
        <authorList>
            <person name="Klenk H.-P."/>
        </authorList>
    </citation>
    <scope>NUCLEOTIDE SEQUENCE [LARGE SCALE GENOMIC DNA]</scope>
    <source>
        <strain evidence="3 4">DSM 23974</strain>
    </source>
</reference>
<feature type="transmembrane region" description="Helical" evidence="1">
    <location>
        <begin position="371"/>
        <end position="389"/>
    </location>
</feature>
<feature type="transmembrane region" description="Helical" evidence="1">
    <location>
        <begin position="62"/>
        <end position="83"/>
    </location>
</feature>
<protein>
    <submittedName>
        <fullName evidence="3">Fucose 4-O-acetylase-like acetyltransferase</fullName>
    </submittedName>
</protein>
<feature type="transmembrane region" description="Helical" evidence="1">
    <location>
        <begin position="168"/>
        <end position="188"/>
    </location>
</feature>
<dbReference type="EMBL" id="JACHNA010000001">
    <property type="protein sequence ID" value="MBB4736431.1"/>
    <property type="molecule type" value="Genomic_DNA"/>
</dbReference>
<evidence type="ECO:0000313" key="3">
    <source>
        <dbReference type="EMBL" id="MBB4736431.1"/>
    </source>
</evidence>
<feature type="transmembrane region" description="Helical" evidence="1">
    <location>
        <begin position="228"/>
        <end position="248"/>
    </location>
</feature>
<feature type="transmembrane region" description="Helical" evidence="1">
    <location>
        <begin position="104"/>
        <end position="127"/>
    </location>
</feature>
<feature type="transmembrane region" description="Helical" evidence="1">
    <location>
        <begin position="401"/>
        <end position="419"/>
    </location>
</feature>
<keyword evidence="3" id="KW-0808">Transferase</keyword>